<comment type="caution">
    <text evidence="5">The sequence shown here is derived from an EMBL/GenBank/DDBJ whole genome shotgun (WGS) entry which is preliminary data.</text>
</comment>
<dbReference type="EMBL" id="JAEDAK010000021">
    <property type="protein sequence ID" value="MBH9579355.1"/>
    <property type="molecule type" value="Genomic_DNA"/>
</dbReference>
<accession>A0A931J6W7</accession>
<dbReference type="Proteomes" id="UP000613266">
    <property type="component" value="Unassembled WGS sequence"/>
</dbReference>
<evidence type="ECO:0000256" key="2">
    <source>
        <dbReference type="SAM" id="MobiDB-lite"/>
    </source>
</evidence>
<keyword evidence="3" id="KW-0732">Signal</keyword>
<dbReference type="InterPro" id="IPR036737">
    <property type="entry name" value="OmpA-like_sf"/>
</dbReference>
<dbReference type="InterPro" id="IPR006665">
    <property type="entry name" value="OmpA-like"/>
</dbReference>
<protein>
    <submittedName>
        <fullName evidence="5">OmpA family protein</fullName>
    </submittedName>
</protein>
<dbReference type="Gene3D" id="3.30.1330.60">
    <property type="entry name" value="OmpA-like domain"/>
    <property type="match status" value="1"/>
</dbReference>
<keyword evidence="6" id="KW-1185">Reference proteome</keyword>
<organism evidence="5 6">
    <name type="scientific">Inhella proteolytica</name>
    <dbReference type="NCBI Taxonomy" id="2795029"/>
    <lineage>
        <taxon>Bacteria</taxon>
        <taxon>Pseudomonadati</taxon>
        <taxon>Pseudomonadota</taxon>
        <taxon>Betaproteobacteria</taxon>
        <taxon>Burkholderiales</taxon>
        <taxon>Sphaerotilaceae</taxon>
        <taxon>Inhella</taxon>
    </lineage>
</organism>
<feature type="compositionally biased region" description="Basic and acidic residues" evidence="2">
    <location>
        <begin position="356"/>
        <end position="366"/>
    </location>
</feature>
<feature type="chain" id="PRO_5037380355" evidence="3">
    <location>
        <begin position="20"/>
        <end position="484"/>
    </location>
</feature>
<sequence length="484" mass="51879">MRAYWLCGTVAGLGLVACANQPQSGGTAAPPAAPPAVVVQAPPPPPPPAPPPPPPTLPHGEAVLTAANALFSKVDLDGVAPAANKRYTVVVDPLIDGVSRMQTRATQQIEQRIGQLVKASYPQFDIKPLSKAVLDQQPLVVIGTFTPINQQGKTEGLRDQYRFCLAMVDLKSGKLVSKTVARSRMELVDAAPLRFFADAPAWTQDAPAEGYVKTCQASKAGDPIQSAYLAGLVATSSVEEGIRHYNNARWKEAEAAFARAQATAAGKQLRVLSGLYLSQWRQGKRDASVKSLGQLLDYGIEQGKLAMMFAFARGSTVLPADAKPGNLRPDLAEELAKQAPPLPNQPGQTRGFKAVPAEEQKADAQRAESAPPTRGFKAVPADPVVTPPQQLWVEVLARRLAADKRCAEVQGHVSRNGPEEVNERISALRAEHVRRRLVSLQPELDQRLIAIGLGSRDNLVGTGKDDASDQLDRRVDFKLLPCSG</sequence>
<dbReference type="AlphaFoldDB" id="A0A931J6W7"/>
<feature type="signal peptide" evidence="3">
    <location>
        <begin position="1"/>
        <end position="19"/>
    </location>
</feature>
<feature type="region of interest" description="Disordered" evidence="2">
    <location>
        <begin position="338"/>
        <end position="382"/>
    </location>
</feature>
<proteinExistence type="predicted"/>
<reference evidence="5" key="1">
    <citation type="submission" date="2020-12" db="EMBL/GenBank/DDBJ databases">
        <title>The genome sequence of Inhella sp. 1Y17.</title>
        <authorList>
            <person name="Liu Y."/>
        </authorList>
    </citation>
    <scope>NUCLEOTIDE SEQUENCE</scope>
    <source>
        <strain evidence="5">1Y17</strain>
    </source>
</reference>
<feature type="domain" description="OmpA-like" evidence="4">
    <location>
        <begin position="365"/>
        <end position="483"/>
    </location>
</feature>
<evidence type="ECO:0000256" key="3">
    <source>
        <dbReference type="SAM" id="SignalP"/>
    </source>
</evidence>
<keyword evidence="1" id="KW-0472">Membrane</keyword>
<feature type="compositionally biased region" description="Pro residues" evidence="2">
    <location>
        <begin position="41"/>
        <end position="57"/>
    </location>
</feature>
<dbReference type="PROSITE" id="PS51257">
    <property type="entry name" value="PROKAR_LIPOPROTEIN"/>
    <property type="match status" value="1"/>
</dbReference>
<dbReference type="GO" id="GO:0016020">
    <property type="term" value="C:membrane"/>
    <property type="evidence" value="ECO:0007669"/>
    <property type="project" value="UniProtKB-UniRule"/>
</dbReference>
<feature type="region of interest" description="Disordered" evidence="2">
    <location>
        <begin position="22"/>
        <end position="58"/>
    </location>
</feature>
<dbReference type="RefSeq" id="WP_198113193.1">
    <property type="nucleotide sequence ID" value="NZ_JAEDAK010000021.1"/>
</dbReference>
<evidence type="ECO:0000256" key="1">
    <source>
        <dbReference type="PROSITE-ProRule" id="PRU00473"/>
    </source>
</evidence>
<dbReference type="SUPFAM" id="SSF103088">
    <property type="entry name" value="OmpA-like"/>
    <property type="match status" value="1"/>
</dbReference>
<evidence type="ECO:0000259" key="4">
    <source>
        <dbReference type="PROSITE" id="PS51123"/>
    </source>
</evidence>
<dbReference type="Pfam" id="PF00691">
    <property type="entry name" value="OmpA"/>
    <property type="match status" value="1"/>
</dbReference>
<name>A0A931J6W7_9BURK</name>
<evidence type="ECO:0000313" key="5">
    <source>
        <dbReference type="EMBL" id="MBH9579355.1"/>
    </source>
</evidence>
<evidence type="ECO:0000313" key="6">
    <source>
        <dbReference type="Proteomes" id="UP000613266"/>
    </source>
</evidence>
<gene>
    <name evidence="5" type="ORF">I7X39_20860</name>
</gene>
<dbReference type="PROSITE" id="PS51123">
    <property type="entry name" value="OMPA_2"/>
    <property type="match status" value="1"/>
</dbReference>